<proteinExistence type="predicted"/>
<evidence type="ECO:0000313" key="2">
    <source>
        <dbReference type="Proteomes" id="UP000838756"/>
    </source>
</evidence>
<protein>
    <submittedName>
        <fullName evidence="1">Jg20446 protein</fullName>
    </submittedName>
</protein>
<gene>
    <name evidence="1" type="primary">jg20446</name>
    <name evidence="1" type="ORF">PAEG_LOCUS18764</name>
</gene>
<evidence type="ECO:0000313" key="1">
    <source>
        <dbReference type="EMBL" id="CAH2242447.1"/>
    </source>
</evidence>
<reference evidence="1" key="1">
    <citation type="submission" date="2022-03" db="EMBL/GenBank/DDBJ databases">
        <authorList>
            <person name="Lindestad O."/>
        </authorList>
    </citation>
    <scope>NUCLEOTIDE SEQUENCE</scope>
</reference>
<name>A0A8S4RZ10_9NEOP</name>
<sequence>MAYKPTDKVYRVNTVPLIDFAFLHDLAQKPIRASHCRDEDSEVDRGVTRLDKVRNKPILKKLSETRLRLDEEYVRKRCNNLNTKESYLVD</sequence>
<dbReference type="EMBL" id="CAKXAJ010025646">
    <property type="protein sequence ID" value="CAH2242447.1"/>
    <property type="molecule type" value="Genomic_DNA"/>
</dbReference>
<dbReference type="Proteomes" id="UP000838756">
    <property type="component" value="Unassembled WGS sequence"/>
</dbReference>
<dbReference type="AlphaFoldDB" id="A0A8S4RZ10"/>
<organism evidence="1 2">
    <name type="scientific">Pararge aegeria aegeria</name>
    <dbReference type="NCBI Taxonomy" id="348720"/>
    <lineage>
        <taxon>Eukaryota</taxon>
        <taxon>Metazoa</taxon>
        <taxon>Ecdysozoa</taxon>
        <taxon>Arthropoda</taxon>
        <taxon>Hexapoda</taxon>
        <taxon>Insecta</taxon>
        <taxon>Pterygota</taxon>
        <taxon>Neoptera</taxon>
        <taxon>Endopterygota</taxon>
        <taxon>Lepidoptera</taxon>
        <taxon>Glossata</taxon>
        <taxon>Ditrysia</taxon>
        <taxon>Papilionoidea</taxon>
        <taxon>Nymphalidae</taxon>
        <taxon>Satyrinae</taxon>
        <taxon>Satyrini</taxon>
        <taxon>Parargina</taxon>
        <taxon>Pararge</taxon>
    </lineage>
</organism>
<keyword evidence="2" id="KW-1185">Reference proteome</keyword>
<comment type="caution">
    <text evidence="1">The sequence shown here is derived from an EMBL/GenBank/DDBJ whole genome shotgun (WGS) entry which is preliminary data.</text>
</comment>
<accession>A0A8S4RZ10</accession>